<gene>
    <name evidence="2" type="ORF">ILYODFUR_018707</name>
</gene>
<dbReference type="Proteomes" id="UP001482620">
    <property type="component" value="Unassembled WGS sequence"/>
</dbReference>
<evidence type="ECO:0000256" key="1">
    <source>
        <dbReference type="SAM" id="MobiDB-lite"/>
    </source>
</evidence>
<accession>A0ABV0VF45</accession>
<feature type="region of interest" description="Disordered" evidence="1">
    <location>
        <begin position="1"/>
        <end position="25"/>
    </location>
</feature>
<evidence type="ECO:0000313" key="2">
    <source>
        <dbReference type="EMBL" id="MEQ2255904.1"/>
    </source>
</evidence>
<sequence length="69" mass="7782">MQDYSRRNHYPGLTGKLIQRTSSQPHRPASLHLLRLISFTGLIRRGVFSACCHPSGEDRSGFVKSSIKK</sequence>
<comment type="caution">
    <text evidence="2">The sequence shown here is derived from an EMBL/GenBank/DDBJ whole genome shotgun (WGS) entry which is preliminary data.</text>
</comment>
<organism evidence="2 3">
    <name type="scientific">Ilyodon furcidens</name>
    <name type="common">goldbreast splitfin</name>
    <dbReference type="NCBI Taxonomy" id="33524"/>
    <lineage>
        <taxon>Eukaryota</taxon>
        <taxon>Metazoa</taxon>
        <taxon>Chordata</taxon>
        <taxon>Craniata</taxon>
        <taxon>Vertebrata</taxon>
        <taxon>Euteleostomi</taxon>
        <taxon>Actinopterygii</taxon>
        <taxon>Neopterygii</taxon>
        <taxon>Teleostei</taxon>
        <taxon>Neoteleostei</taxon>
        <taxon>Acanthomorphata</taxon>
        <taxon>Ovalentaria</taxon>
        <taxon>Atherinomorphae</taxon>
        <taxon>Cyprinodontiformes</taxon>
        <taxon>Goodeidae</taxon>
        <taxon>Ilyodon</taxon>
    </lineage>
</organism>
<dbReference type="EMBL" id="JAHRIQ010106099">
    <property type="protein sequence ID" value="MEQ2255904.1"/>
    <property type="molecule type" value="Genomic_DNA"/>
</dbReference>
<protein>
    <submittedName>
        <fullName evidence="2">Uncharacterized protein</fullName>
    </submittedName>
</protein>
<evidence type="ECO:0000313" key="3">
    <source>
        <dbReference type="Proteomes" id="UP001482620"/>
    </source>
</evidence>
<proteinExistence type="predicted"/>
<keyword evidence="3" id="KW-1185">Reference proteome</keyword>
<reference evidence="2 3" key="1">
    <citation type="submission" date="2021-06" db="EMBL/GenBank/DDBJ databases">
        <authorList>
            <person name="Palmer J.M."/>
        </authorList>
    </citation>
    <scope>NUCLEOTIDE SEQUENCE [LARGE SCALE GENOMIC DNA]</scope>
    <source>
        <strain evidence="3">if_2019</strain>
        <tissue evidence="2">Muscle</tissue>
    </source>
</reference>
<name>A0ABV0VF45_9TELE</name>